<evidence type="ECO:0000313" key="1">
    <source>
        <dbReference type="EMBL" id="MBM3330783.1"/>
    </source>
</evidence>
<keyword evidence="1" id="KW-0540">Nuclease</keyword>
<gene>
    <name evidence="1" type="ORF">FJY68_02890</name>
</gene>
<protein>
    <submittedName>
        <fullName evidence="1">HNH endonuclease</fullName>
    </submittedName>
</protein>
<name>A0A937XCB5_UNCW3</name>
<proteinExistence type="predicted"/>
<keyword evidence="1" id="KW-0255">Endonuclease</keyword>
<reference evidence="1" key="1">
    <citation type="submission" date="2019-03" db="EMBL/GenBank/DDBJ databases">
        <title>Lake Tanganyika Metagenome-Assembled Genomes (MAGs).</title>
        <authorList>
            <person name="Tran P."/>
        </authorList>
    </citation>
    <scope>NUCLEOTIDE SEQUENCE</scope>
    <source>
        <strain evidence="1">K_DeepCast_150m_m2_040</strain>
    </source>
</reference>
<accession>A0A937XCB5</accession>
<organism evidence="1 2">
    <name type="scientific">candidate division WOR-3 bacterium</name>
    <dbReference type="NCBI Taxonomy" id="2052148"/>
    <lineage>
        <taxon>Bacteria</taxon>
        <taxon>Bacteria division WOR-3</taxon>
    </lineage>
</organism>
<dbReference type="GO" id="GO:0004519">
    <property type="term" value="F:endonuclease activity"/>
    <property type="evidence" value="ECO:0007669"/>
    <property type="project" value="UniProtKB-KW"/>
</dbReference>
<evidence type="ECO:0000313" key="2">
    <source>
        <dbReference type="Proteomes" id="UP000779900"/>
    </source>
</evidence>
<dbReference type="Proteomes" id="UP000779900">
    <property type="component" value="Unassembled WGS sequence"/>
</dbReference>
<keyword evidence="1" id="KW-0378">Hydrolase</keyword>
<dbReference type="EMBL" id="VGIR01000010">
    <property type="protein sequence ID" value="MBM3330783.1"/>
    <property type="molecule type" value="Genomic_DNA"/>
</dbReference>
<comment type="caution">
    <text evidence="1">The sequence shown here is derived from an EMBL/GenBank/DDBJ whole genome shotgun (WGS) entry which is preliminary data.</text>
</comment>
<sequence length="237" mass="26745">MSAEACIYCLGDSSRSRAAEHIAPASLGCAKTLPAGYVCDDCNNYFADMDKNFGLLNWNALCRVLDQVPDRRGRVRRSIGRFYSPERDYFQIQLGPAIVQPGVTQVSLSLSQPREFDERLFARAIHKITLNCLALERGRHEALHQRYNKVRKYVRCCAKGEFWPYGVRPLNSLGDFAGRFHNSKCGVVAYLALLRLEFVVLLEGWCSDAESTIEGSDWRIKRDTGQWNESSLLGLGT</sequence>
<dbReference type="AlphaFoldDB" id="A0A937XCB5"/>